<evidence type="ECO:0000313" key="3">
    <source>
        <dbReference type="Proteomes" id="UP000234748"/>
    </source>
</evidence>
<dbReference type="RefSeq" id="WP_101643428.1">
    <property type="nucleotide sequence ID" value="NZ_PGUY01000045.1"/>
</dbReference>
<protein>
    <submittedName>
        <fullName evidence="2">YqzE family protein</fullName>
    </submittedName>
</protein>
<dbReference type="InterPro" id="IPR025622">
    <property type="entry name" value="YqzE"/>
</dbReference>
<gene>
    <name evidence="2" type="ORF">CUU66_14625</name>
</gene>
<keyword evidence="3" id="KW-1185">Reference proteome</keyword>
<dbReference type="Proteomes" id="UP000234748">
    <property type="component" value="Unassembled WGS sequence"/>
</dbReference>
<evidence type="ECO:0000256" key="1">
    <source>
        <dbReference type="SAM" id="Phobius"/>
    </source>
</evidence>
<sequence>MSTNDLIKYVTQQLVLFYDQPKEQRKSKRLEKKQAKTSLSYNLFGFIPLSLSMLFKKN</sequence>
<dbReference type="Pfam" id="PF14038">
    <property type="entry name" value="YqzE"/>
    <property type="match status" value="1"/>
</dbReference>
<dbReference type="AlphaFoldDB" id="A0A2N5M487"/>
<feature type="transmembrane region" description="Helical" evidence="1">
    <location>
        <begin position="38"/>
        <end position="55"/>
    </location>
</feature>
<proteinExistence type="predicted"/>
<reference evidence="2 3" key="1">
    <citation type="submission" date="2017-11" db="EMBL/GenBank/DDBJ databases">
        <title>Comparitive Functional Genomics of Dry Heat Resistant strains isolated from the Viking Spacecraft.</title>
        <authorList>
            <person name="Seuylemezian A."/>
            <person name="Cooper K."/>
            <person name="Vaishampayan P."/>
        </authorList>
    </citation>
    <scope>NUCLEOTIDE SEQUENCE [LARGE SCALE GENOMIC DNA]</scope>
    <source>
        <strain evidence="2 3">V1-29</strain>
    </source>
</reference>
<keyword evidence="1" id="KW-0812">Transmembrane</keyword>
<name>A0A2N5M487_9BACI</name>
<evidence type="ECO:0000313" key="2">
    <source>
        <dbReference type="EMBL" id="PLT29177.1"/>
    </source>
</evidence>
<keyword evidence="1" id="KW-1133">Transmembrane helix</keyword>
<organism evidence="2 3">
    <name type="scientific">Peribacillus deserti</name>
    <dbReference type="NCBI Taxonomy" id="673318"/>
    <lineage>
        <taxon>Bacteria</taxon>
        <taxon>Bacillati</taxon>
        <taxon>Bacillota</taxon>
        <taxon>Bacilli</taxon>
        <taxon>Bacillales</taxon>
        <taxon>Bacillaceae</taxon>
        <taxon>Peribacillus</taxon>
    </lineage>
</organism>
<dbReference type="OrthoDB" id="2691835at2"/>
<accession>A0A2N5M487</accession>
<dbReference type="EMBL" id="PGUY01000045">
    <property type="protein sequence ID" value="PLT29177.1"/>
    <property type="molecule type" value="Genomic_DNA"/>
</dbReference>
<comment type="caution">
    <text evidence="2">The sequence shown here is derived from an EMBL/GenBank/DDBJ whole genome shotgun (WGS) entry which is preliminary data.</text>
</comment>
<keyword evidence="1" id="KW-0472">Membrane</keyword>